<dbReference type="InterPro" id="IPR013780">
    <property type="entry name" value="Glyco_hydro_b"/>
</dbReference>
<dbReference type="Gene3D" id="3.20.20.80">
    <property type="entry name" value="Glycosidases"/>
    <property type="match status" value="1"/>
</dbReference>
<dbReference type="AlphaFoldDB" id="A0A8H3A8X8"/>
<keyword evidence="1" id="KW-0732">Signal</keyword>
<dbReference type="Gene3D" id="2.60.40.1180">
    <property type="entry name" value="Golgi alpha-mannosidase II"/>
    <property type="match status" value="1"/>
</dbReference>
<dbReference type="Pfam" id="PF16862">
    <property type="entry name" value="Glyco_hydro_79C"/>
    <property type="match status" value="1"/>
</dbReference>
<dbReference type="InterPro" id="IPR017853">
    <property type="entry name" value="GH"/>
</dbReference>
<accession>A0A8H3A8X8</accession>
<dbReference type="InterPro" id="IPR031728">
    <property type="entry name" value="GlcAase_C"/>
</dbReference>
<feature type="signal peptide" evidence="1">
    <location>
        <begin position="1"/>
        <end position="19"/>
    </location>
</feature>
<sequence>MLASQLVVLACVWARLTNAVTIYNVKTTKAIATSDAYAAVATLAAYDQTVLTSPSPPSPAITNNFLVQEFYCRQSGAFMGFSVELSVVQTTLGKNSTHLLVPFLNYMANIRARGGSVSIRVGGNSQDQSYLVSSDSIPNNGVISKQNQAGATTPTETPDVVFSSDLLTMMKNIGDLVNANFYFGLNFFNPDNETNAVLVAQTAEKILGDRLLGFQLGNEPDLYGSHGRRNSSYSIENYMNDYQTVINDLSGASLSNNQILIGPSTCCNWNETDIFNLGKSSPELFDQLCGQPKDGCDNCKINGNVHDPQETFSSYIGHGSITGLAAQYVTSSQMVQAAGKPFVLMETNTASCGGFPGISDSFAATMWAADLGFQFAFINFSQVLLHVGGQDTYYNPFTPPPTNLSTSFGWTTGAVYYSTLLVAEAFGKSGNAQIVDLYSNSNNDLTPGYAIYENGNPVRVVLFNYIDDSTGANDYTANIAIGGQQTGQSSTTPSSVQVRYMRAPSLGSHNVTWAGQSLGGELGSDGRLEGTQETVTIQCDTTAQTCAIPVKAPSIALVFLTNDGLTESSPDSTVTQVSDPPPRID</sequence>
<dbReference type="InterPro" id="IPR052974">
    <property type="entry name" value="GH79_Enzymes"/>
</dbReference>
<dbReference type="PANTHER" id="PTHR36183">
    <property type="entry name" value="BETA-GLUCURONIDASE"/>
    <property type="match status" value="1"/>
</dbReference>
<evidence type="ECO:0000313" key="4">
    <source>
        <dbReference type="Proteomes" id="UP000663826"/>
    </source>
</evidence>
<evidence type="ECO:0000313" key="3">
    <source>
        <dbReference type="EMBL" id="CAE6406995.1"/>
    </source>
</evidence>
<protein>
    <recommendedName>
        <fullName evidence="2">Beta-glucuronidase C-terminal domain-containing protein</fullName>
    </recommendedName>
</protein>
<dbReference type="EMBL" id="CAJMWQ010000961">
    <property type="protein sequence ID" value="CAE6406995.1"/>
    <property type="molecule type" value="Genomic_DNA"/>
</dbReference>
<reference evidence="3" key="1">
    <citation type="submission" date="2021-01" db="EMBL/GenBank/DDBJ databases">
        <authorList>
            <person name="Kaushik A."/>
        </authorList>
    </citation>
    <scope>NUCLEOTIDE SEQUENCE</scope>
    <source>
        <strain evidence="3">AG1-1B</strain>
    </source>
</reference>
<name>A0A8H3A8X8_9AGAM</name>
<gene>
    <name evidence="3" type="ORF">RDB_LOCUS35185</name>
</gene>
<dbReference type="SUPFAM" id="SSF51445">
    <property type="entry name" value="(Trans)glycosidases"/>
    <property type="match status" value="1"/>
</dbReference>
<proteinExistence type="predicted"/>
<feature type="chain" id="PRO_5034868437" description="Beta-glucuronidase C-terminal domain-containing protein" evidence="1">
    <location>
        <begin position="20"/>
        <end position="585"/>
    </location>
</feature>
<evidence type="ECO:0000259" key="2">
    <source>
        <dbReference type="Pfam" id="PF16862"/>
    </source>
</evidence>
<evidence type="ECO:0000256" key="1">
    <source>
        <dbReference type="SAM" id="SignalP"/>
    </source>
</evidence>
<dbReference type="PANTHER" id="PTHR36183:SF2">
    <property type="entry name" value="BETA-GLUCURONIDASE C-TERMINAL DOMAIN-CONTAINING PROTEIN"/>
    <property type="match status" value="1"/>
</dbReference>
<organism evidence="3 4">
    <name type="scientific">Rhizoctonia solani</name>
    <dbReference type="NCBI Taxonomy" id="456999"/>
    <lineage>
        <taxon>Eukaryota</taxon>
        <taxon>Fungi</taxon>
        <taxon>Dikarya</taxon>
        <taxon>Basidiomycota</taxon>
        <taxon>Agaricomycotina</taxon>
        <taxon>Agaricomycetes</taxon>
        <taxon>Cantharellales</taxon>
        <taxon>Ceratobasidiaceae</taxon>
        <taxon>Rhizoctonia</taxon>
    </lineage>
</organism>
<feature type="domain" description="Beta-glucuronidase C-terminal" evidence="2">
    <location>
        <begin position="448"/>
        <end position="557"/>
    </location>
</feature>
<comment type="caution">
    <text evidence="3">The sequence shown here is derived from an EMBL/GenBank/DDBJ whole genome shotgun (WGS) entry which is preliminary data.</text>
</comment>
<dbReference type="Proteomes" id="UP000663826">
    <property type="component" value="Unassembled WGS sequence"/>
</dbReference>